<gene>
    <name evidence="6" type="ORF">KIJ12_07040</name>
</gene>
<evidence type="ECO:0000313" key="6">
    <source>
        <dbReference type="EMBL" id="MBZ5962896.1"/>
    </source>
</evidence>
<evidence type="ECO:0000259" key="5">
    <source>
        <dbReference type="PROSITE" id="PS50937"/>
    </source>
</evidence>
<dbReference type="SUPFAM" id="SSF46955">
    <property type="entry name" value="Putative DNA-binding domain"/>
    <property type="match status" value="1"/>
</dbReference>
<accession>A0A9Q3XUJ6</accession>
<feature type="domain" description="HTH merR-type" evidence="5">
    <location>
        <begin position="3"/>
        <end position="72"/>
    </location>
</feature>
<dbReference type="CDD" id="cd01109">
    <property type="entry name" value="HTH_YyaN"/>
    <property type="match status" value="1"/>
</dbReference>
<dbReference type="Proteomes" id="UP000752647">
    <property type="component" value="Unassembled WGS sequence"/>
</dbReference>
<dbReference type="SMART" id="SM00422">
    <property type="entry name" value="HTH_MERR"/>
    <property type="match status" value="1"/>
</dbReference>
<dbReference type="Gene3D" id="1.10.1660.10">
    <property type="match status" value="1"/>
</dbReference>
<evidence type="ECO:0000256" key="3">
    <source>
        <dbReference type="ARBA" id="ARBA00023125"/>
    </source>
</evidence>
<name>A0A9Q3XUJ6_9LACO</name>
<comment type="caution">
    <text evidence="6">The sequence shown here is derived from an EMBL/GenBank/DDBJ whole genome shotgun (WGS) entry which is preliminary data.</text>
</comment>
<dbReference type="Pfam" id="PF13411">
    <property type="entry name" value="MerR_1"/>
    <property type="match status" value="1"/>
</dbReference>
<organism evidence="6 7">
    <name type="scientific">Leuconostoc gasicomitatum</name>
    <dbReference type="NCBI Taxonomy" id="115778"/>
    <lineage>
        <taxon>Bacteria</taxon>
        <taxon>Bacillati</taxon>
        <taxon>Bacillota</taxon>
        <taxon>Bacilli</taxon>
        <taxon>Lactobacillales</taxon>
        <taxon>Lactobacillaceae</taxon>
        <taxon>Leuconostoc</taxon>
        <taxon>Leuconostoc gelidum group</taxon>
    </lineage>
</organism>
<dbReference type="EMBL" id="JAHBFI010000018">
    <property type="protein sequence ID" value="MBZ5962896.1"/>
    <property type="molecule type" value="Genomic_DNA"/>
</dbReference>
<evidence type="ECO:0000313" key="7">
    <source>
        <dbReference type="Proteomes" id="UP000752647"/>
    </source>
</evidence>
<dbReference type="PANTHER" id="PTHR30204:SF69">
    <property type="entry name" value="MERR-FAMILY TRANSCRIPTIONAL REGULATOR"/>
    <property type="match status" value="1"/>
</dbReference>
<evidence type="ECO:0000256" key="2">
    <source>
        <dbReference type="ARBA" id="ARBA00023015"/>
    </source>
</evidence>
<dbReference type="InterPro" id="IPR009061">
    <property type="entry name" value="DNA-bd_dom_put_sf"/>
</dbReference>
<dbReference type="PROSITE" id="PS50937">
    <property type="entry name" value="HTH_MERR_2"/>
    <property type="match status" value="1"/>
</dbReference>
<keyword evidence="3" id="KW-0238">DNA-binding</keyword>
<dbReference type="PANTHER" id="PTHR30204">
    <property type="entry name" value="REDOX-CYCLING DRUG-SENSING TRANSCRIPTIONAL ACTIVATOR SOXR"/>
    <property type="match status" value="1"/>
</dbReference>
<protein>
    <submittedName>
        <fullName evidence="6">MerR family transcriptional regulator</fullName>
    </submittedName>
</protein>
<dbReference type="GO" id="GO:0003700">
    <property type="term" value="F:DNA-binding transcription factor activity"/>
    <property type="evidence" value="ECO:0007669"/>
    <property type="project" value="InterPro"/>
</dbReference>
<dbReference type="InterPro" id="IPR000551">
    <property type="entry name" value="MerR-type_HTH_dom"/>
</dbReference>
<dbReference type="AlphaFoldDB" id="A0A9Q3XUJ6"/>
<evidence type="ECO:0000256" key="1">
    <source>
        <dbReference type="ARBA" id="ARBA00022491"/>
    </source>
</evidence>
<dbReference type="GO" id="GO:0003677">
    <property type="term" value="F:DNA binding"/>
    <property type="evidence" value="ECO:0007669"/>
    <property type="project" value="UniProtKB-KW"/>
</dbReference>
<proteinExistence type="predicted"/>
<keyword evidence="1" id="KW-0678">Repressor</keyword>
<reference evidence="6" key="1">
    <citation type="submission" date="2021-05" db="EMBL/GenBank/DDBJ databases">
        <title>Pangenome of Leuconostoc gelidum warrants species status for Leuconostoc gelidum subsp. gasicomitatum.</title>
        <authorList>
            <person name="Johansson P."/>
            <person name="Sade E."/>
            <person name="Hultman J."/>
            <person name="Auvinen P."/>
            <person name="Bjorkroth J."/>
        </authorList>
    </citation>
    <scope>NUCLEOTIDE SEQUENCE</scope>
    <source>
        <strain evidence="6">A.21.4</strain>
    </source>
</reference>
<sequence>MKTYKLSEVAEKLGLSLYTLRYYSKKGLFPELKRSSTGMKLFTHKDFEWLFVIDSLKKSGMTINQIKNYVNLMQAGDQTLSERSILLQQQQKNIANKIDQLLVAKQIIDYKSWLYSEYENAGTSDIEIKQTNLVPKNLREIEGQLFNLRDSKLPID</sequence>
<evidence type="ECO:0000256" key="4">
    <source>
        <dbReference type="ARBA" id="ARBA00023163"/>
    </source>
</evidence>
<keyword evidence="4" id="KW-0804">Transcription</keyword>
<keyword evidence="2" id="KW-0805">Transcription regulation</keyword>
<dbReference type="RefSeq" id="WP_224144240.1">
    <property type="nucleotide sequence ID" value="NZ_CBCPIF010000001.1"/>
</dbReference>
<dbReference type="InterPro" id="IPR047057">
    <property type="entry name" value="MerR_fam"/>
</dbReference>